<protein>
    <submittedName>
        <fullName evidence="4">NADPH-dependent 2,4-dienoyl-CoA reductase, sulfur reductase</fullName>
    </submittedName>
</protein>
<dbReference type="PANTHER" id="PTHR42949">
    <property type="entry name" value="ANAEROBIC GLYCEROL-3-PHOSPHATE DEHYDROGENASE SUBUNIT B"/>
    <property type="match status" value="1"/>
</dbReference>
<dbReference type="Pfam" id="PF04324">
    <property type="entry name" value="Fer2_BFD"/>
    <property type="match status" value="1"/>
</dbReference>
<dbReference type="PANTHER" id="PTHR42949:SF3">
    <property type="entry name" value="ANAEROBIC GLYCEROL-3-PHOSPHATE DEHYDROGENASE SUBUNIT B"/>
    <property type="match status" value="1"/>
</dbReference>
<dbReference type="Gene3D" id="1.10.10.1100">
    <property type="entry name" value="BFD-like [2Fe-2S]-binding domain"/>
    <property type="match status" value="1"/>
</dbReference>
<evidence type="ECO:0000313" key="5">
    <source>
        <dbReference type="Proteomes" id="UP000183487"/>
    </source>
</evidence>
<gene>
    <name evidence="4" type="ORF">SAMN05443245_6516</name>
</gene>
<dbReference type="SUPFAM" id="SSF51905">
    <property type="entry name" value="FAD/NAD(P)-binding domain"/>
    <property type="match status" value="1"/>
</dbReference>
<dbReference type="AlphaFoldDB" id="A0A1H1JIN5"/>
<evidence type="ECO:0000313" key="4">
    <source>
        <dbReference type="EMBL" id="SDR49843.1"/>
    </source>
</evidence>
<feature type="domain" description="BFD-like [2Fe-2S]-binding" evidence="2">
    <location>
        <begin position="375"/>
        <end position="427"/>
    </location>
</feature>
<dbReference type="InterPro" id="IPR036188">
    <property type="entry name" value="FAD/NAD-bd_sf"/>
</dbReference>
<dbReference type="CDD" id="cd19946">
    <property type="entry name" value="GlpA-like_Fer2_BFD-like"/>
    <property type="match status" value="1"/>
</dbReference>
<dbReference type="Pfam" id="PF07992">
    <property type="entry name" value="Pyr_redox_2"/>
    <property type="match status" value="1"/>
</dbReference>
<dbReference type="InterPro" id="IPR007419">
    <property type="entry name" value="BFD-like_2Fe2S-bd_dom"/>
</dbReference>
<dbReference type="InterPro" id="IPR023753">
    <property type="entry name" value="FAD/NAD-binding_dom"/>
</dbReference>
<proteinExistence type="predicted"/>
<keyword evidence="1" id="KW-0560">Oxidoreductase</keyword>
<evidence type="ECO:0000256" key="1">
    <source>
        <dbReference type="ARBA" id="ARBA00023002"/>
    </source>
</evidence>
<accession>A0A1H1JIN5</accession>
<dbReference type="RefSeq" id="WP_074771693.1">
    <property type="nucleotide sequence ID" value="NZ_FNKP01000003.1"/>
</dbReference>
<dbReference type="InterPro" id="IPR041854">
    <property type="entry name" value="BFD-like_2Fe2S-bd_dom_sf"/>
</dbReference>
<dbReference type="PRINTS" id="PR00411">
    <property type="entry name" value="PNDRDTASEI"/>
</dbReference>
<name>A0A1H1JIN5_9BURK</name>
<keyword evidence="5" id="KW-1185">Reference proteome</keyword>
<reference evidence="5" key="1">
    <citation type="submission" date="2016-10" db="EMBL/GenBank/DDBJ databases">
        <authorList>
            <person name="Varghese N."/>
            <person name="Submissions S."/>
        </authorList>
    </citation>
    <scope>NUCLEOTIDE SEQUENCE [LARGE SCALE GENOMIC DNA]</scope>
    <source>
        <strain evidence="5">GAS106B</strain>
    </source>
</reference>
<dbReference type="PRINTS" id="PR00368">
    <property type="entry name" value="FADPNR"/>
</dbReference>
<dbReference type="InterPro" id="IPR017224">
    <property type="entry name" value="Opine_Oxase_asu/HCN_bsu"/>
</dbReference>
<dbReference type="PIRSF" id="PIRSF037495">
    <property type="entry name" value="Opine_OX_OoxA/HcnB"/>
    <property type="match status" value="1"/>
</dbReference>
<dbReference type="EMBL" id="FNKP01000003">
    <property type="protein sequence ID" value="SDR49843.1"/>
    <property type="molecule type" value="Genomic_DNA"/>
</dbReference>
<evidence type="ECO:0000259" key="2">
    <source>
        <dbReference type="Pfam" id="PF04324"/>
    </source>
</evidence>
<dbReference type="InterPro" id="IPR051691">
    <property type="entry name" value="Metab_Enz_Cyan_OpOx_G3PDH"/>
</dbReference>
<dbReference type="Gene3D" id="3.50.50.60">
    <property type="entry name" value="FAD/NAD(P)-binding domain"/>
    <property type="match status" value="2"/>
</dbReference>
<feature type="domain" description="FAD/NAD(P)-binding" evidence="3">
    <location>
        <begin position="5"/>
        <end position="307"/>
    </location>
</feature>
<dbReference type="OrthoDB" id="9801699at2"/>
<evidence type="ECO:0000259" key="3">
    <source>
        <dbReference type="Pfam" id="PF07992"/>
    </source>
</evidence>
<dbReference type="Proteomes" id="UP000183487">
    <property type="component" value="Unassembled WGS sequence"/>
</dbReference>
<sequence length="458" mass="49116">MGEPRIVIVGAGPAGVRCAETLMAAGIRPVLVDEGRRDGGQIYRRQPEGFTRPYAKLYGTEAARAEDLHRSFERLRPRIDYRPQTLAWNVAQGKLHIVHEGHASALGYDALILCPGATDRLMPVKGWQFAGTYSLGAAQIALKSQACAIGRQVVFMGTGPLLYLVANQYVQAGAKVAAVLDTSKTGARLRALPKLLARVDVLLKGRTLVAALKRSGVRVENGIEPLEILGNPQDGVLGVRFRDARGKLAQIDCDAVGLGYHLRPETQLADLARCAFRFDPPTRQWVPQIDELGRSSEKGVYIAGDGARVLGADGAEVAGRLAAYAALSDLGHTVPAATLDALGREQRKMDRFRLGLAEAFAWPAAQAARLPDDTIVCRCEGITAGELRRVVRDEGAQEANRAKAFSRVGMGRCQGRYCGHAGAEVIAAAANVPLEQVGRLRGQAPVKPLSIATVEDVE</sequence>
<organism evidence="4 5">
    <name type="scientific">Paraburkholderia fungorum</name>
    <dbReference type="NCBI Taxonomy" id="134537"/>
    <lineage>
        <taxon>Bacteria</taxon>
        <taxon>Pseudomonadati</taxon>
        <taxon>Pseudomonadota</taxon>
        <taxon>Betaproteobacteria</taxon>
        <taxon>Burkholderiales</taxon>
        <taxon>Burkholderiaceae</taxon>
        <taxon>Paraburkholderia</taxon>
    </lineage>
</organism>
<dbReference type="GO" id="GO:0016491">
    <property type="term" value="F:oxidoreductase activity"/>
    <property type="evidence" value="ECO:0007669"/>
    <property type="project" value="UniProtKB-KW"/>
</dbReference>